<protein>
    <submittedName>
        <fullName evidence="2">Uncharacterized protein</fullName>
    </submittedName>
</protein>
<proteinExistence type="predicted"/>
<keyword evidence="1" id="KW-0812">Transmembrane</keyword>
<gene>
    <name evidence="2" type="ORF">DXB80_14400</name>
</gene>
<evidence type="ECO:0000313" key="3">
    <source>
        <dbReference type="Proteomes" id="UP000261245"/>
    </source>
</evidence>
<feature type="transmembrane region" description="Helical" evidence="1">
    <location>
        <begin position="50"/>
        <end position="75"/>
    </location>
</feature>
<name>A0AA93B9H0_9BACT</name>
<sequence length="118" mass="13645">MKTALKNNSWITTIVFALIEFPIIIFLSYFSLGSKDDVMEIYHSDPSRIIFIRGCISFVITSFLMSLIMLLYVIIKRILLNVRVTRKKIFISLGLNFVIISVEIIGILTYKLMTRGYI</sequence>
<reference evidence="2 3" key="1">
    <citation type="submission" date="2018-08" db="EMBL/GenBank/DDBJ databases">
        <title>A genome reference for cultivated species of the human gut microbiota.</title>
        <authorList>
            <person name="Zou Y."/>
            <person name="Xue W."/>
            <person name="Luo G."/>
        </authorList>
    </citation>
    <scope>NUCLEOTIDE SEQUENCE [LARGE SCALE GENOMIC DNA]</scope>
    <source>
        <strain evidence="2 3">OM06-11</strain>
    </source>
</reference>
<comment type="caution">
    <text evidence="2">The sequence shown here is derived from an EMBL/GenBank/DDBJ whole genome shotgun (WGS) entry which is preliminary data.</text>
</comment>
<dbReference type="Proteomes" id="UP000261245">
    <property type="component" value="Unassembled WGS sequence"/>
</dbReference>
<feature type="transmembrane region" description="Helical" evidence="1">
    <location>
        <begin position="89"/>
        <end position="110"/>
    </location>
</feature>
<evidence type="ECO:0000313" key="2">
    <source>
        <dbReference type="EMBL" id="RGN03061.1"/>
    </source>
</evidence>
<dbReference type="EMBL" id="QSUC01000070">
    <property type="protein sequence ID" value="RGN03061.1"/>
    <property type="molecule type" value="Genomic_DNA"/>
</dbReference>
<dbReference type="AlphaFoldDB" id="A0AA93B9H0"/>
<accession>A0AA93B9H0</accession>
<organism evidence="2 3">
    <name type="scientific">Segatella copri</name>
    <dbReference type="NCBI Taxonomy" id="165179"/>
    <lineage>
        <taxon>Bacteria</taxon>
        <taxon>Pseudomonadati</taxon>
        <taxon>Bacteroidota</taxon>
        <taxon>Bacteroidia</taxon>
        <taxon>Bacteroidales</taxon>
        <taxon>Prevotellaceae</taxon>
        <taxon>Segatella</taxon>
    </lineage>
</organism>
<keyword evidence="1" id="KW-0472">Membrane</keyword>
<evidence type="ECO:0000256" key="1">
    <source>
        <dbReference type="SAM" id="Phobius"/>
    </source>
</evidence>
<feature type="transmembrane region" description="Helical" evidence="1">
    <location>
        <begin position="9"/>
        <end position="30"/>
    </location>
</feature>
<keyword evidence="1" id="KW-1133">Transmembrane helix</keyword>